<comment type="similarity">
    <text evidence="4 17">Belongs to the CDP-alcohol phosphatidyltransferase class-I family.</text>
</comment>
<evidence type="ECO:0000256" key="14">
    <source>
        <dbReference type="ARBA" id="ARBA00023264"/>
    </source>
</evidence>
<dbReference type="PANTHER" id="PTHR14269:SF62">
    <property type="entry name" value="CDP-DIACYLGLYCEROL--GLYCEROL-3-PHOSPHATE 3-PHOSPHATIDYLTRANSFERASE 1, CHLOROPLASTIC"/>
    <property type="match status" value="1"/>
</dbReference>
<dbReference type="InterPro" id="IPR048254">
    <property type="entry name" value="CDP_ALCOHOL_P_TRANSF_CS"/>
</dbReference>
<evidence type="ECO:0000256" key="10">
    <source>
        <dbReference type="ARBA" id="ARBA00022989"/>
    </source>
</evidence>
<dbReference type="EC" id="2.7.8.5" evidence="5 16"/>
<evidence type="ECO:0000256" key="7">
    <source>
        <dbReference type="ARBA" id="ARBA00022516"/>
    </source>
</evidence>
<evidence type="ECO:0000256" key="6">
    <source>
        <dbReference type="ARBA" id="ARBA00014944"/>
    </source>
</evidence>
<evidence type="ECO:0000256" key="1">
    <source>
        <dbReference type="ARBA" id="ARBA00003973"/>
    </source>
</evidence>
<dbReference type="InterPro" id="IPR004570">
    <property type="entry name" value="Phosphatidylglycerol_P_synth"/>
</dbReference>
<keyword evidence="9 18" id="KW-0812">Transmembrane</keyword>
<dbReference type="InterPro" id="IPR043130">
    <property type="entry name" value="CDP-OH_PTrfase_TM_dom"/>
</dbReference>
<reference evidence="19" key="2">
    <citation type="journal article" date="2021" name="PeerJ">
        <title>Extensive microbial diversity within the chicken gut microbiome revealed by metagenomics and culture.</title>
        <authorList>
            <person name="Gilroy R."/>
            <person name="Ravi A."/>
            <person name="Getino M."/>
            <person name="Pursley I."/>
            <person name="Horton D.L."/>
            <person name="Alikhan N.F."/>
            <person name="Baker D."/>
            <person name="Gharbi K."/>
            <person name="Hall N."/>
            <person name="Watson M."/>
            <person name="Adriaenssens E.M."/>
            <person name="Foster-Nyarko E."/>
            <person name="Jarju S."/>
            <person name="Secka A."/>
            <person name="Antonio M."/>
            <person name="Oren A."/>
            <person name="Chaudhuri R.R."/>
            <person name="La Ragione R."/>
            <person name="Hildebrand F."/>
            <person name="Pallen M.J."/>
        </authorList>
    </citation>
    <scope>NUCLEOTIDE SEQUENCE</scope>
    <source>
        <strain evidence="19">CHK191-8634</strain>
    </source>
</reference>
<keyword evidence="7" id="KW-0444">Lipid biosynthesis</keyword>
<dbReference type="InterPro" id="IPR050324">
    <property type="entry name" value="CDP-alcohol_PTase-I"/>
</dbReference>
<dbReference type="EMBL" id="DVMR01000017">
    <property type="protein sequence ID" value="HIU43002.1"/>
    <property type="molecule type" value="Genomic_DNA"/>
</dbReference>
<evidence type="ECO:0000256" key="17">
    <source>
        <dbReference type="RuleBase" id="RU003750"/>
    </source>
</evidence>
<evidence type="ECO:0000256" key="9">
    <source>
        <dbReference type="ARBA" id="ARBA00022692"/>
    </source>
</evidence>
<evidence type="ECO:0000256" key="3">
    <source>
        <dbReference type="ARBA" id="ARBA00005042"/>
    </source>
</evidence>
<comment type="catalytic activity">
    <reaction evidence="15">
        <text>a CDP-1,2-diacyl-sn-glycerol + sn-glycerol 3-phosphate = a 1,2-diacyl-sn-glycero-3-phospho-(1'-sn-glycero-3'-phosphate) + CMP + H(+)</text>
        <dbReference type="Rhea" id="RHEA:12593"/>
        <dbReference type="ChEBI" id="CHEBI:15378"/>
        <dbReference type="ChEBI" id="CHEBI:57597"/>
        <dbReference type="ChEBI" id="CHEBI:58332"/>
        <dbReference type="ChEBI" id="CHEBI:60110"/>
        <dbReference type="ChEBI" id="CHEBI:60377"/>
        <dbReference type="EC" id="2.7.8.5"/>
    </reaction>
</comment>
<dbReference type="PANTHER" id="PTHR14269">
    <property type="entry name" value="CDP-DIACYLGLYCEROL--GLYCEROL-3-PHOSPHATE 3-PHOSPHATIDYLTRANSFERASE-RELATED"/>
    <property type="match status" value="1"/>
</dbReference>
<comment type="subcellular location">
    <subcellularLocation>
        <location evidence="2">Membrane</location>
        <topology evidence="2">Multi-pass membrane protein</topology>
    </subcellularLocation>
</comment>
<feature type="transmembrane region" description="Helical" evidence="18">
    <location>
        <begin position="7"/>
        <end position="24"/>
    </location>
</feature>
<name>A0A9D1LLD0_9CLOT</name>
<dbReference type="PIRSF" id="PIRSF000847">
    <property type="entry name" value="Phos_ph_gly_syn"/>
    <property type="match status" value="1"/>
</dbReference>
<keyword evidence="14" id="KW-1208">Phospholipid metabolism</keyword>
<keyword evidence="11" id="KW-0443">Lipid metabolism</keyword>
<accession>A0A9D1LLD0</accession>
<evidence type="ECO:0000256" key="8">
    <source>
        <dbReference type="ARBA" id="ARBA00022679"/>
    </source>
</evidence>
<evidence type="ECO:0000313" key="19">
    <source>
        <dbReference type="EMBL" id="HIU43002.1"/>
    </source>
</evidence>
<dbReference type="Proteomes" id="UP000824073">
    <property type="component" value="Unassembled WGS sequence"/>
</dbReference>
<keyword evidence="12 18" id="KW-0472">Membrane</keyword>
<evidence type="ECO:0000256" key="4">
    <source>
        <dbReference type="ARBA" id="ARBA00010441"/>
    </source>
</evidence>
<proteinExistence type="inferred from homology"/>
<evidence type="ECO:0000256" key="2">
    <source>
        <dbReference type="ARBA" id="ARBA00004141"/>
    </source>
</evidence>
<evidence type="ECO:0000256" key="12">
    <source>
        <dbReference type="ARBA" id="ARBA00023136"/>
    </source>
</evidence>
<comment type="caution">
    <text evidence="19">The sequence shown here is derived from an EMBL/GenBank/DDBJ whole genome shotgun (WGS) entry which is preliminary data.</text>
</comment>
<evidence type="ECO:0000256" key="15">
    <source>
        <dbReference type="ARBA" id="ARBA00048586"/>
    </source>
</evidence>
<comment type="pathway">
    <text evidence="3">Phospholipid metabolism; phosphatidylglycerol biosynthesis; phosphatidylglycerol from CDP-diacylglycerol: step 1/2.</text>
</comment>
<keyword evidence="10 18" id="KW-1133">Transmembrane helix</keyword>
<evidence type="ECO:0000256" key="13">
    <source>
        <dbReference type="ARBA" id="ARBA00023209"/>
    </source>
</evidence>
<evidence type="ECO:0000256" key="5">
    <source>
        <dbReference type="ARBA" id="ARBA00013170"/>
    </source>
</evidence>
<dbReference type="GO" id="GO:0016020">
    <property type="term" value="C:membrane"/>
    <property type="evidence" value="ECO:0007669"/>
    <property type="project" value="UniProtKB-SubCell"/>
</dbReference>
<comment type="function">
    <text evidence="1">This protein catalyzes the committed step to the synthesis of the acidic phospholipids.</text>
</comment>
<reference evidence="19" key="1">
    <citation type="submission" date="2020-10" db="EMBL/GenBank/DDBJ databases">
        <authorList>
            <person name="Gilroy R."/>
        </authorList>
    </citation>
    <scope>NUCLEOTIDE SEQUENCE</scope>
    <source>
        <strain evidence="19">CHK191-8634</strain>
    </source>
</reference>
<evidence type="ECO:0000256" key="18">
    <source>
        <dbReference type="SAM" id="Phobius"/>
    </source>
</evidence>
<protein>
    <recommendedName>
        <fullName evidence="6 16">CDP-diacylglycerol--glycerol-3-phosphate 3-phosphatidyltransferase</fullName>
        <ecNumber evidence="5 16">2.7.8.5</ecNumber>
    </recommendedName>
</protein>
<evidence type="ECO:0000256" key="11">
    <source>
        <dbReference type="ARBA" id="ARBA00023098"/>
    </source>
</evidence>
<sequence length="182" mass="19951">MTTANKITLVRIALIPVFMVLASLEQSWAPWAAFCVFAVAGLTDGLDGHIARKYNQVSAFGKFVDPLADKLLVFAALLLFVADGRMPVWSCMLILTRELVVSSLRMVAAAQGVVIQASIWGKIKTFSHMICILLLLAGFDRLFDWMVPVCAWVMALTAVISGVIYIRDNFAVVRDGVSAKEK</sequence>
<organism evidence="19 20">
    <name type="scientific">Candidatus Ventrousia excrementavium</name>
    <dbReference type="NCBI Taxonomy" id="2840961"/>
    <lineage>
        <taxon>Bacteria</taxon>
        <taxon>Bacillati</taxon>
        <taxon>Bacillota</taxon>
        <taxon>Clostridia</taxon>
        <taxon>Eubacteriales</taxon>
        <taxon>Clostridiaceae</taxon>
        <taxon>Clostridiaceae incertae sedis</taxon>
        <taxon>Candidatus Ventrousia</taxon>
    </lineage>
</organism>
<dbReference type="InterPro" id="IPR000462">
    <property type="entry name" value="CDP-OH_P_trans"/>
</dbReference>
<gene>
    <name evidence="19" type="primary">pgsA</name>
    <name evidence="19" type="ORF">IAB67_01750</name>
</gene>
<evidence type="ECO:0000256" key="16">
    <source>
        <dbReference type="NCBIfam" id="TIGR00560"/>
    </source>
</evidence>
<dbReference type="PROSITE" id="PS00379">
    <property type="entry name" value="CDP_ALCOHOL_P_TRANSF"/>
    <property type="match status" value="1"/>
</dbReference>
<keyword evidence="8 17" id="KW-0808">Transferase</keyword>
<keyword evidence="13" id="KW-0594">Phospholipid biosynthesis</keyword>
<dbReference type="AlphaFoldDB" id="A0A9D1LLD0"/>
<dbReference type="GO" id="GO:0046474">
    <property type="term" value="P:glycerophospholipid biosynthetic process"/>
    <property type="evidence" value="ECO:0007669"/>
    <property type="project" value="TreeGrafter"/>
</dbReference>
<dbReference type="Gene3D" id="1.20.120.1760">
    <property type="match status" value="1"/>
</dbReference>
<dbReference type="NCBIfam" id="TIGR00560">
    <property type="entry name" value="pgsA"/>
    <property type="match status" value="1"/>
</dbReference>
<dbReference type="GO" id="GO:0008444">
    <property type="term" value="F:CDP-diacylglycerol-glycerol-3-phosphate 3-phosphatidyltransferase activity"/>
    <property type="evidence" value="ECO:0007669"/>
    <property type="project" value="UniProtKB-UniRule"/>
</dbReference>
<evidence type="ECO:0000313" key="20">
    <source>
        <dbReference type="Proteomes" id="UP000824073"/>
    </source>
</evidence>
<dbReference type="Pfam" id="PF01066">
    <property type="entry name" value="CDP-OH_P_transf"/>
    <property type="match status" value="1"/>
</dbReference>
<feature type="transmembrane region" description="Helical" evidence="18">
    <location>
        <begin position="145"/>
        <end position="166"/>
    </location>
</feature>